<comment type="caution">
    <text evidence="3">The sequence shown here is derived from an EMBL/GenBank/DDBJ whole genome shotgun (WGS) entry which is preliminary data.</text>
</comment>
<keyword evidence="4" id="KW-1185">Reference proteome</keyword>
<dbReference type="PANTHER" id="PTHR33067:SF35">
    <property type="entry name" value="ASPARTIC PEPTIDASE DDI1-TYPE DOMAIN-CONTAINING PROTEIN"/>
    <property type="match status" value="1"/>
</dbReference>
<accession>A0ABQ5B8F6</accession>
<evidence type="ECO:0000313" key="4">
    <source>
        <dbReference type="Proteomes" id="UP001151760"/>
    </source>
</evidence>
<keyword evidence="2" id="KW-0812">Transmembrane</keyword>
<sequence length="682" mass="77928">MEALFPAIVINDDFAPKDTLQCKSQVILFYNRLDIPTRHILDSRGAIPTMTVADAKTVIQEMAEYSQKWHNGTSRERSTETSDELAAIQTQLNNLGREIKKVNEKVLAAQVECEQCKGPHYTKDCPLKEKGKTLKEAYYTQFGGPFQGGGYRAIAPGYYQRNNVNPSYQERRQSMEDTLSKFMSESAKRHEENSNLIKEIRATTGAAIRNQGATIKTLEIQIGKMSKVLQERGFGSLPSSTETNLRDQVKSISTTVEADSNPIRCIRSPKYTVSDGKNSKLVYKSRQMTVPFPSRLDNHYCAEEVEGIYGPKFMEAYGASHIKHTIPRKEKDPGRLGELAHTRLTVKLADRTVKYPKGIAENVLVGIDTLRVREEKIIFKSVKPASSLIRRVYMLSLRERMELDLEARLMGETLVLNRSLDSSLEDYIELNDLNEPIELRRNQGDDLMPTIKEGEVIEEFRTRDDDLDIGIDSYPSYCDDDKKIHIDCAHNLKFSCMIGFEFTHVNFFLLLYVNMMLRKFHNSIMKNKMVYKGDNVVGALINVPIFVGTFSVMTDFVVLEDMDAYRDEEMGDVIFGEPFLREVGIKTKWFKGIITLYNGDDEKTYQMVRSHPRFKNYTNEQCNKIPPLLKVSEKDKKNGISPAYQKLKGLYKGVLNLGPDYIRDAKMEERLTRGHISVHEIE</sequence>
<evidence type="ECO:0000256" key="2">
    <source>
        <dbReference type="SAM" id="Phobius"/>
    </source>
</evidence>
<proteinExistence type="predicted"/>
<keyword evidence="2" id="KW-0472">Membrane</keyword>
<evidence type="ECO:0000256" key="1">
    <source>
        <dbReference type="SAM" id="Coils"/>
    </source>
</evidence>
<feature type="transmembrane region" description="Helical" evidence="2">
    <location>
        <begin position="492"/>
        <end position="515"/>
    </location>
</feature>
<keyword evidence="1" id="KW-0175">Coiled coil</keyword>
<feature type="coiled-coil region" evidence="1">
    <location>
        <begin position="85"/>
        <end position="112"/>
    </location>
</feature>
<organism evidence="3 4">
    <name type="scientific">Tanacetum coccineum</name>
    <dbReference type="NCBI Taxonomy" id="301880"/>
    <lineage>
        <taxon>Eukaryota</taxon>
        <taxon>Viridiplantae</taxon>
        <taxon>Streptophyta</taxon>
        <taxon>Embryophyta</taxon>
        <taxon>Tracheophyta</taxon>
        <taxon>Spermatophyta</taxon>
        <taxon>Magnoliopsida</taxon>
        <taxon>eudicotyledons</taxon>
        <taxon>Gunneridae</taxon>
        <taxon>Pentapetalae</taxon>
        <taxon>asterids</taxon>
        <taxon>campanulids</taxon>
        <taxon>Asterales</taxon>
        <taxon>Asteraceae</taxon>
        <taxon>Asteroideae</taxon>
        <taxon>Anthemideae</taxon>
        <taxon>Anthemidinae</taxon>
        <taxon>Tanacetum</taxon>
    </lineage>
</organism>
<dbReference type="EMBL" id="BQNB010012939">
    <property type="protein sequence ID" value="GJT09828.1"/>
    <property type="molecule type" value="Genomic_DNA"/>
</dbReference>
<dbReference type="Proteomes" id="UP001151760">
    <property type="component" value="Unassembled WGS sequence"/>
</dbReference>
<evidence type="ECO:0000313" key="3">
    <source>
        <dbReference type="EMBL" id="GJT09828.1"/>
    </source>
</evidence>
<name>A0ABQ5B8F6_9ASTR</name>
<keyword evidence="2" id="KW-1133">Transmembrane helix</keyword>
<protein>
    <submittedName>
        <fullName evidence="3">Mitochondrial proton/calcium exchanger protein-like protein isoform X1</fullName>
    </submittedName>
</protein>
<feature type="transmembrane region" description="Helical" evidence="2">
    <location>
        <begin position="536"/>
        <end position="559"/>
    </location>
</feature>
<dbReference type="PANTHER" id="PTHR33067">
    <property type="entry name" value="RNA-DIRECTED DNA POLYMERASE-RELATED"/>
    <property type="match status" value="1"/>
</dbReference>
<reference evidence="3" key="1">
    <citation type="journal article" date="2022" name="Int. J. Mol. Sci.">
        <title>Draft Genome of Tanacetum Coccineum: Genomic Comparison of Closely Related Tanacetum-Family Plants.</title>
        <authorList>
            <person name="Yamashiro T."/>
            <person name="Shiraishi A."/>
            <person name="Nakayama K."/>
            <person name="Satake H."/>
        </authorList>
    </citation>
    <scope>NUCLEOTIDE SEQUENCE</scope>
</reference>
<reference evidence="3" key="2">
    <citation type="submission" date="2022-01" db="EMBL/GenBank/DDBJ databases">
        <authorList>
            <person name="Yamashiro T."/>
            <person name="Shiraishi A."/>
            <person name="Satake H."/>
            <person name="Nakayama K."/>
        </authorList>
    </citation>
    <scope>NUCLEOTIDE SEQUENCE</scope>
</reference>
<gene>
    <name evidence="3" type="ORF">Tco_0856870</name>
</gene>